<dbReference type="InterPro" id="IPR030393">
    <property type="entry name" value="G_ENGB_dom"/>
</dbReference>
<dbReference type="InterPro" id="IPR006073">
    <property type="entry name" value="GTP-bd"/>
</dbReference>
<evidence type="ECO:0000256" key="7">
    <source>
        <dbReference type="ARBA" id="ARBA00023134"/>
    </source>
</evidence>
<dbReference type="Gene3D" id="3.40.50.300">
    <property type="entry name" value="P-loop containing nucleotide triphosphate hydrolases"/>
    <property type="match status" value="1"/>
</dbReference>
<dbReference type="InterPro" id="IPR005225">
    <property type="entry name" value="Small_GTP-bd"/>
</dbReference>
<dbReference type="NCBIfam" id="TIGR03598">
    <property type="entry name" value="GTPase_YsxC"/>
    <property type="match status" value="1"/>
</dbReference>
<keyword evidence="3 10" id="KW-0132">Cell division</keyword>
<keyword evidence="5 10" id="KW-0547">Nucleotide-binding</keyword>
<evidence type="ECO:0000256" key="4">
    <source>
        <dbReference type="ARBA" id="ARBA00022723"/>
    </source>
</evidence>
<keyword evidence="8 10" id="KW-0717">Septation</keyword>
<keyword evidence="6" id="KW-0460">Magnesium</keyword>
<comment type="caution">
    <text evidence="12">The sequence shown here is derived from an EMBL/GenBank/DDBJ whole genome shotgun (WGS) entry which is preliminary data.</text>
</comment>
<gene>
    <name evidence="10" type="primary">engB</name>
    <name evidence="12" type="ORF">ENQ87_07515</name>
</gene>
<evidence type="ECO:0000256" key="6">
    <source>
        <dbReference type="ARBA" id="ARBA00022842"/>
    </source>
</evidence>
<dbReference type="CDD" id="cd01876">
    <property type="entry name" value="YihA_EngB"/>
    <property type="match status" value="1"/>
</dbReference>
<evidence type="ECO:0000259" key="11">
    <source>
        <dbReference type="PROSITE" id="PS51706"/>
    </source>
</evidence>
<dbReference type="PANTHER" id="PTHR11649:SF13">
    <property type="entry name" value="ENGB-TYPE G DOMAIN-CONTAINING PROTEIN"/>
    <property type="match status" value="1"/>
</dbReference>
<sequence length="204" mass="22572">MNVTNAEFVTSGTRPAHYPPAELPEVAFAGRSNVGKSSLINVLVNRKGLVRTSSTPGRTQLINFFRVNGSLMLVDLPGYGFAKVPLAVKREWGPMVETYLSTRPNLGCVVLIVDVRRVPTEEDQLMLQWLRAYNIPALVVVTKCDKVSKNERARQVAVITRTLGLAREEMAFFSALSREGRDEVWARIEAILAGNREEAEASGE</sequence>
<dbReference type="AlphaFoldDB" id="A0A831TYX9"/>
<dbReference type="NCBIfam" id="TIGR00231">
    <property type="entry name" value="small_GTP"/>
    <property type="match status" value="1"/>
</dbReference>
<organism evidence="12">
    <name type="scientific">Geobacter metallireducens</name>
    <dbReference type="NCBI Taxonomy" id="28232"/>
    <lineage>
        <taxon>Bacteria</taxon>
        <taxon>Pseudomonadati</taxon>
        <taxon>Thermodesulfobacteriota</taxon>
        <taxon>Desulfuromonadia</taxon>
        <taxon>Geobacterales</taxon>
        <taxon>Geobacteraceae</taxon>
        <taxon>Geobacter</taxon>
    </lineage>
</organism>
<dbReference type="EMBL" id="DSOV01000035">
    <property type="protein sequence ID" value="HEN42211.1"/>
    <property type="molecule type" value="Genomic_DNA"/>
</dbReference>
<dbReference type="Pfam" id="PF01926">
    <property type="entry name" value="MMR_HSR1"/>
    <property type="match status" value="1"/>
</dbReference>
<dbReference type="SUPFAM" id="SSF52540">
    <property type="entry name" value="P-loop containing nucleoside triphosphate hydrolases"/>
    <property type="match status" value="1"/>
</dbReference>
<dbReference type="PROSITE" id="PS51706">
    <property type="entry name" value="G_ENGB"/>
    <property type="match status" value="1"/>
</dbReference>
<dbReference type="GO" id="GO:0000917">
    <property type="term" value="P:division septum assembly"/>
    <property type="evidence" value="ECO:0007669"/>
    <property type="project" value="UniProtKB-KW"/>
</dbReference>
<evidence type="ECO:0000256" key="9">
    <source>
        <dbReference type="ARBA" id="ARBA00023306"/>
    </source>
</evidence>
<proteinExistence type="inferred from homology"/>
<protein>
    <recommendedName>
        <fullName evidence="10">Probable GTP-binding protein EngB</fullName>
    </recommendedName>
</protein>
<evidence type="ECO:0000256" key="10">
    <source>
        <dbReference type="HAMAP-Rule" id="MF_00321"/>
    </source>
</evidence>
<feature type="domain" description="EngB-type G" evidence="11">
    <location>
        <begin position="22"/>
        <end position="194"/>
    </location>
</feature>
<evidence type="ECO:0000256" key="5">
    <source>
        <dbReference type="ARBA" id="ARBA00022741"/>
    </source>
</evidence>
<reference evidence="12" key="1">
    <citation type="journal article" date="2020" name="mSystems">
        <title>Genome- and Community-Level Interaction Insights into Carbon Utilization and Element Cycling Functions of Hydrothermarchaeota in Hydrothermal Sediment.</title>
        <authorList>
            <person name="Zhou Z."/>
            <person name="Liu Y."/>
            <person name="Xu W."/>
            <person name="Pan J."/>
            <person name="Luo Z.H."/>
            <person name="Li M."/>
        </authorList>
    </citation>
    <scope>NUCLEOTIDE SEQUENCE [LARGE SCALE GENOMIC DNA]</scope>
    <source>
        <strain evidence="12">SpSt-349</strain>
    </source>
</reference>
<keyword evidence="7 10" id="KW-0342">GTP-binding</keyword>
<dbReference type="InterPro" id="IPR019987">
    <property type="entry name" value="GTP-bd_ribosome_bio_YsxC"/>
</dbReference>
<comment type="function">
    <text evidence="10">Necessary for normal cell division and for the maintenance of normal septation.</text>
</comment>
<comment type="similarity">
    <text evidence="2 10">Belongs to the TRAFAC class TrmE-Era-EngA-EngB-Septin-like GTPase superfamily. EngB GTPase family.</text>
</comment>
<evidence type="ECO:0000256" key="2">
    <source>
        <dbReference type="ARBA" id="ARBA00009638"/>
    </source>
</evidence>
<evidence type="ECO:0000256" key="1">
    <source>
        <dbReference type="ARBA" id="ARBA00001946"/>
    </source>
</evidence>
<dbReference type="GO" id="GO:0046872">
    <property type="term" value="F:metal ion binding"/>
    <property type="evidence" value="ECO:0007669"/>
    <property type="project" value="UniProtKB-KW"/>
</dbReference>
<keyword evidence="9 10" id="KW-0131">Cell cycle</keyword>
<dbReference type="FunFam" id="3.40.50.300:FF:000098">
    <property type="entry name" value="Probable GTP-binding protein EngB"/>
    <property type="match status" value="1"/>
</dbReference>
<dbReference type="GO" id="GO:0005525">
    <property type="term" value="F:GTP binding"/>
    <property type="evidence" value="ECO:0007669"/>
    <property type="project" value="UniProtKB-UniRule"/>
</dbReference>
<dbReference type="GO" id="GO:0005829">
    <property type="term" value="C:cytosol"/>
    <property type="evidence" value="ECO:0007669"/>
    <property type="project" value="TreeGrafter"/>
</dbReference>
<name>A0A831TYX9_GEOME</name>
<keyword evidence="4" id="KW-0479">Metal-binding</keyword>
<evidence type="ECO:0000313" key="12">
    <source>
        <dbReference type="EMBL" id="HEN42211.1"/>
    </source>
</evidence>
<dbReference type="PANTHER" id="PTHR11649">
    <property type="entry name" value="MSS1/TRME-RELATED GTP-BINDING PROTEIN"/>
    <property type="match status" value="1"/>
</dbReference>
<dbReference type="InterPro" id="IPR027417">
    <property type="entry name" value="P-loop_NTPase"/>
</dbReference>
<accession>A0A831TYX9</accession>
<evidence type="ECO:0000256" key="3">
    <source>
        <dbReference type="ARBA" id="ARBA00022618"/>
    </source>
</evidence>
<evidence type="ECO:0000256" key="8">
    <source>
        <dbReference type="ARBA" id="ARBA00023210"/>
    </source>
</evidence>
<comment type="cofactor">
    <cofactor evidence="1">
        <name>Mg(2+)</name>
        <dbReference type="ChEBI" id="CHEBI:18420"/>
    </cofactor>
</comment>
<dbReference type="HAMAP" id="MF_00321">
    <property type="entry name" value="GTPase_EngB"/>
    <property type="match status" value="1"/>
</dbReference>